<reference evidence="1 2" key="1">
    <citation type="submission" date="2015-03" db="EMBL/GenBank/DDBJ databases">
        <title>Genome sequence of Variovorax paradoxus TBEA6.</title>
        <authorList>
            <person name="Poehlein A."/>
            <person name="Schuldes J."/>
            <person name="Wuebbeler J.H."/>
            <person name="Hiessl S."/>
            <person name="Steinbuechel A."/>
            <person name="Daniel R."/>
        </authorList>
    </citation>
    <scope>NUCLEOTIDE SEQUENCE [LARGE SCALE GENOMIC DNA]</scope>
    <source>
        <strain evidence="1 2">TBEA6</strain>
    </source>
</reference>
<dbReference type="PATRIC" id="fig|34073.19.peg.4111"/>
<comment type="caution">
    <text evidence="1">The sequence shown here is derived from an EMBL/GenBank/DDBJ whole genome shotgun (WGS) entry which is preliminary data.</text>
</comment>
<accession>A0A0H2LY63</accession>
<keyword evidence="2" id="KW-1185">Reference proteome</keyword>
<dbReference type="AlphaFoldDB" id="A0A0H2LY63"/>
<evidence type="ECO:0008006" key="3">
    <source>
        <dbReference type="Google" id="ProtNLM"/>
    </source>
</evidence>
<dbReference type="RefSeq" id="WP_047785762.1">
    <property type="nucleotide sequence ID" value="NZ_JZWI01000021.1"/>
</dbReference>
<protein>
    <recommendedName>
        <fullName evidence="3">Transcriptional regulator</fullName>
    </recommendedName>
</protein>
<name>A0A0H2LY63_VARPD</name>
<dbReference type="EMBL" id="JZWI01000021">
    <property type="protein sequence ID" value="KLN54711.1"/>
    <property type="molecule type" value="Genomic_DNA"/>
</dbReference>
<dbReference type="Proteomes" id="UP000035170">
    <property type="component" value="Unassembled WGS sequence"/>
</dbReference>
<organism evidence="1 2">
    <name type="scientific">Variovorax paradoxus</name>
    <dbReference type="NCBI Taxonomy" id="34073"/>
    <lineage>
        <taxon>Bacteria</taxon>
        <taxon>Pseudomonadati</taxon>
        <taxon>Pseudomonadota</taxon>
        <taxon>Betaproteobacteria</taxon>
        <taxon>Burkholderiales</taxon>
        <taxon>Comamonadaceae</taxon>
        <taxon>Variovorax</taxon>
    </lineage>
</organism>
<gene>
    <name evidence="1" type="ORF">VPARA_40150</name>
</gene>
<sequence length="95" mass="10745">MNASDVTTKAGRHIDHETLMLWVELVKAGGYHNLREVRRTWCAATEPGTVRERLARLCDNGMVRERRIGSKHTTYGVTTKCIAPPGYDFLMRAEA</sequence>
<evidence type="ECO:0000313" key="2">
    <source>
        <dbReference type="Proteomes" id="UP000035170"/>
    </source>
</evidence>
<proteinExistence type="predicted"/>
<evidence type="ECO:0000313" key="1">
    <source>
        <dbReference type="EMBL" id="KLN54711.1"/>
    </source>
</evidence>